<name>A0ABC8TJP9_9AQUA</name>
<evidence type="ECO:0000313" key="3">
    <source>
        <dbReference type="Proteomes" id="UP001642360"/>
    </source>
</evidence>
<protein>
    <submittedName>
        <fullName evidence="2">Uncharacterized protein</fullName>
    </submittedName>
</protein>
<evidence type="ECO:0000256" key="1">
    <source>
        <dbReference type="SAM" id="Phobius"/>
    </source>
</evidence>
<keyword evidence="1" id="KW-0472">Membrane</keyword>
<reference evidence="2 3" key="1">
    <citation type="submission" date="2024-02" db="EMBL/GenBank/DDBJ databases">
        <authorList>
            <person name="Vignale AGUSTIN F."/>
            <person name="Sosa J E."/>
            <person name="Modenutti C."/>
        </authorList>
    </citation>
    <scope>NUCLEOTIDE SEQUENCE [LARGE SCALE GENOMIC DNA]</scope>
</reference>
<keyword evidence="3" id="KW-1185">Reference proteome</keyword>
<gene>
    <name evidence="2" type="ORF">ILEXP_LOCUS39137</name>
</gene>
<comment type="caution">
    <text evidence="2">The sequence shown here is derived from an EMBL/GenBank/DDBJ whole genome shotgun (WGS) entry which is preliminary data.</text>
</comment>
<dbReference type="AlphaFoldDB" id="A0ABC8TJP9"/>
<evidence type="ECO:0000313" key="2">
    <source>
        <dbReference type="EMBL" id="CAK9169665.1"/>
    </source>
</evidence>
<keyword evidence="1" id="KW-1133">Transmembrane helix</keyword>
<dbReference type="Proteomes" id="UP001642360">
    <property type="component" value="Unassembled WGS sequence"/>
</dbReference>
<feature type="transmembrane region" description="Helical" evidence="1">
    <location>
        <begin position="27"/>
        <end position="46"/>
    </location>
</feature>
<keyword evidence="1" id="KW-0812">Transmembrane</keyword>
<feature type="non-terminal residue" evidence="2">
    <location>
        <position position="71"/>
    </location>
</feature>
<organism evidence="2 3">
    <name type="scientific">Ilex paraguariensis</name>
    <name type="common">yerba mate</name>
    <dbReference type="NCBI Taxonomy" id="185542"/>
    <lineage>
        <taxon>Eukaryota</taxon>
        <taxon>Viridiplantae</taxon>
        <taxon>Streptophyta</taxon>
        <taxon>Embryophyta</taxon>
        <taxon>Tracheophyta</taxon>
        <taxon>Spermatophyta</taxon>
        <taxon>Magnoliopsida</taxon>
        <taxon>eudicotyledons</taxon>
        <taxon>Gunneridae</taxon>
        <taxon>Pentapetalae</taxon>
        <taxon>asterids</taxon>
        <taxon>campanulids</taxon>
        <taxon>Aquifoliales</taxon>
        <taxon>Aquifoliaceae</taxon>
        <taxon>Ilex</taxon>
    </lineage>
</organism>
<proteinExistence type="predicted"/>
<dbReference type="EMBL" id="CAUOFW020005345">
    <property type="protein sequence ID" value="CAK9169665.1"/>
    <property type="molecule type" value="Genomic_DNA"/>
</dbReference>
<accession>A0ABC8TJP9</accession>
<sequence length="71" mass="8524">MAYKSMKEGIEAISSFNRRAPMVEFQVFVHISMEYLFTFWTCYMLYKEYGRVASMRLNFLASQGRRVEQFT</sequence>